<evidence type="ECO:0000313" key="3">
    <source>
        <dbReference type="Proteomes" id="UP001215151"/>
    </source>
</evidence>
<dbReference type="EMBL" id="JAPEVG010000297">
    <property type="protein sequence ID" value="KAJ8469288.1"/>
    <property type="molecule type" value="Genomic_DNA"/>
</dbReference>
<feature type="compositionally biased region" description="Polar residues" evidence="1">
    <location>
        <begin position="654"/>
        <end position="670"/>
    </location>
</feature>
<feature type="region of interest" description="Disordered" evidence="1">
    <location>
        <begin position="34"/>
        <end position="56"/>
    </location>
</feature>
<comment type="caution">
    <text evidence="2">The sequence shown here is derived from an EMBL/GenBank/DDBJ whole genome shotgun (WGS) entry which is preliminary data.</text>
</comment>
<feature type="region of interest" description="Disordered" evidence="1">
    <location>
        <begin position="611"/>
        <end position="670"/>
    </location>
</feature>
<keyword evidence="3" id="KW-1185">Reference proteome</keyword>
<feature type="compositionally biased region" description="Low complexity" evidence="1">
    <location>
        <begin position="44"/>
        <end position="54"/>
    </location>
</feature>
<proteinExistence type="predicted"/>
<organism evidence="2 3">
    <name type="scientific">Trametes cubensis</name>
    <dbReference type="NCBI Taxonomy" id="1111947"/>
    <lineage>
        <taxon>Eukaryota</taxon>
        <taxon>Fungi</taxon>
        <taxon>Dikarya</taxon>
        <taxon>Basidiomycota</taxon>
        <taxon>Agaricomycotina</taxon>
        <taxon>Agaricomycetes</taxon>
        <taxon>Polyporales</taxon>
        <taxon>Polyporaceae</taxon>
        <taxon>Trametes</taxon>
    </lineage>
</organism>
<sequence>MARRCVGKLRLATASNFAPARSFHLTASRYDSLAAPPPDGSPVASSSSTRTRASPIKALRDRREAELRSLLSLKCPSPHAVWAGYLELLQFYGASAVPREIHQGVLRKCSPSPAHLRMVAAKRRAEGGRFKDSHLYETRFREVIRNIRASGQTPSLEDYHCVLELFVAVGNHTSAMQVFGEITELGLARKSETYSLCLQALAHRLALPVWHLDRPILVDEISGHCKRILDDMSLSNVPYTARNVDLVFRILKETMSMEAFSHLLKHAYGIDLAYPDRSPLEFWDQKEGDSSAATLQDAATPALPTRLPFSLAAFNTALDYLGRAGNVSKMIQLFEVVTNPLPSSDQSYADEDDDDFGVADPQVAPYRPPHVQPNTTTFHTLLRSLHKADHLVLARHYLLLAFELERQASIRLRKLVKFTPPAEIPAPRLAITRSLILPVFSAANDNKNTELMRWALRKTLKAIKWKRYNLSYFEGVRSKWIEAGIYQPPTLTEAEMDEEPLPLGPASSRFSTFFNPSSSRVAEDGSASASTTSSASSQPFNIDLHINLLRRDLDALVELQSRIEDVLARTVQRIKERLGRRVWKNKNIFLRDAGDRVPVSKDFWREHVKYRPQSQAGAQSASSEQAPSETPPSHSQEGAPPHVPHTARDPQDMQAATSPSGSPAKSTSVS</sequence>
<accession>A0AAD7TMF8</accession>
<evidence type="ECO:0000256" key="1">
    <source>
        <dbReference type="SAM" id="MobiDB-lite"/>
    </source>
</evidence>
<feature type="compositionally biased region" description="Low complexity" evidence="1">
    <location>
        <begin position="612"/>
        <end position="633"/>
    </location>
</feature>
<gene>
    <name evidence="2" type="ORF">ONZ51_g9093</name>
</gene>
<dbReference type="AlphaFoldDB" id="A0AAD7TMF8"/>
<dbReference type="Proteomes" id="UP001215151">
    <property type="component" value="Unassembled WGS sequence"/>
</dbReference>
<dbReference type="Gene3D" id="1.25.40.10">
    <property type="entry name" value="Tetratricopeptide repeat domain"/>
    <property type="match status" value="1"/>
</dbReference>
<name>A0AAD7TMF8_9APHY</name>
<dbReference type="InterPro" id="IPR011990">
    <property type="entry name" value="TPR-like_helical_dom_sf"/>
</dbReference>
<reference evidence="2" key="1">
    <citation type="submission" date="2022-11" db="EMBL/GenBank/DDBJ databases">
        <title>Genome Sequence of Cubamyces cubensis.</title>
        <authorList>
            <person name="Buettner E."/>
        </authorList>
    </citation>
    <scope>NUCLEOTIDE SEQUENCE</scope>
    <source>
        <strain evidence="2">MPL-01</strain>
    </source>
</reference>
<evidence type="ECO:0000313" key="2">
    <source>
        <dbReference type="EMBL" id="KAJ8469288.1"/>
    </source>
</evidence>
<protein>
    <submittedName>
        <fullName evidence="2">Uncharacterized protein</fullName>
    </submittedName>
</protein>